<dbReference type="EC" id="2.7.13.3" evidence="2"/>
<evidence type="ECO:0000256" key="3">
    <source>
        <dbReference type="ARBA" id="ARBA00022553"/>
    </source>
</evidence>
<dbReference type="SUPFAM" id="SSF47384">
    <property type="entry name" value="Homodimeric domain of signal transducing histidine kinase"/>
    <property type="match status" value="1"/>
</dbReference>
<sequence>MTQVTLLASIRRLGLPLIIASQAVFVLQAAAAADEAAIVVAVQNSNQTALERSFAKETIRFLSDSNYDRSIIFKKLPLDQITKLAQERKIDFALLGPDAYAAMEIHFGAHALCSQRLISDESKKVSGAAVLISADNKNIRELSDLTRVAVSKDESRAFFVKAFKRELLQLDSDADRGKNISIELFSQSETQLLDLLLSSQISALLLPAGALEKLKSSDASAAKLLKVVGETSSNPNLASSSSLYPGLTFAAFPSSDSETAARLTASLLGMPSADGYEWSLPTTFEFVHELLSVIRDADYLKRPDQSLLTLLKEYWMYLCFALLAVLALIIHSLRTEVLVKRRTAQLTLALKEREAMKEEVNAYIKRLAYMERIGMVGEISSMLAHELKQPLAVIHNYARAITRMLAKDIVPDRPTMGSVIDKIDDQCDKAAKIIDPVRSYTKDKEKTKTVLDLSQLSLLAVQNFKILFNLDVQHKIEPNVRIVGNPLEAELLLNNLLKNAMEAGEENSEPQVKLIVRSSGSNALIEISDNGPLLTDEELASIGVPLQSRKANGLGLGLVIVQRIVESARGKIQFLRNSPCGVRVIVTWPLSQNNPNEKE</sequence>
<name>A0A6L6YIE3_9BURK</name>
<dbReference type="PANTHER" id="PTHR43065:SF10">
    <property type="entry name" value="PEROXIDE STRESS-ACTIVATED HISTIDINE KINASE MAK3"/>
    <property type="match status" value="1"/>
</dbReference>
<evidence type="ECO:0000313" key="12">
    <source>
        <dbReference type="EMBL" id="MVX56612.1"/>
    </source>
</evidence>
<keyword evidence="9" id="KW-1133">Transmembrane helix</keyword>
<feature type="signal peptide" evidence="10">
    <location>
        <begin position="1"/>
        <end position="32"/>
    </location>
</feature>
<feature type="chain" id="PRO_5026901612" description="histidine kinase" evidence="10">
    <location>
        <begin position="33"/>
        <end position="599"/>
    </location>
</feature>
<dbReference type="PROSITE" id="PS50109">
    <property type="entry name" value="HIS_KIN"/>
    <property type="match status" value="1"/>
</dbReference>
<dbReference type="Gene3D" id="3.30.565.10">
    <property type="entry name" value="Histidine kinase-like ATPase, C-terminal domain"/>
    <property type="match status" value="1"/>
</dbReference>
<gene>
    <name evidence="12" type="ORF">E5987_05225</name>
</gene>
<accession>A0A6L6YIE3</accession>
<feature type="domain" description="Histidine kinase" evidence="11">
    <location>
        <begin position="382"/>
        <end position="592"/>
    </location>
</feature>
<dbReference type="Proteomes" id="UP000472580">
    <property type="component" value="Unassembled WGS sequence"/>
</dbReference>
<dbReference type="PANTHER" id="PTHR43065">
    <property type="entry name" value="SENSOR HISTIDINE KINASE"/>
    <property type="match status" value="1"/>
</dbReference>
<evidence type="ECO:0000256" key="8">
    <source>
        <dbReference type="ARBA" id="ARBA00023012"/>
    </source>
</evidence>
<evidence type="ECO:0000259" key="11">
    <source>
        <dbReference type="PROSITE" id="PS50109"/>
    </source>
</evidence>
<dbReference type="InterPro" id="IPR004358">
    <property type="entry name" value="Sig_transdc_His_kin-like_C"/>
</dbReference>
<keyword evidence="6" id="KW-0418">Kinase</keyword>
<dbReference type="PRINTS" id="PR00344">
    <property type="entry name" value="BCTRLSENSOR"/>
</dbReference>
<proteinExistence type="predicted"/>
<evidence type="ECO:0000256" key="2">
    <source>
        <dbReference type="ARBA" id="ARBA00012438"/>
    </source>
</evidence>
<dbReference type="InterPro" id="IPR036890">
    <property type="entry name" value="HATPase_C_sf"/>
</dbReference>
<keyword evidence="13" id="KW-1185">Reference proteome</keyword>
<dbReference type="InterPro" id="IPR003661">
    <property type="entry name" value="HisK_dim/P_dom"/>
</dbReference>
<keyword evidence="9" id="KW-0472">Membrane</keyword>
<keyword evidence="8" id="KW-0902">Two-component regulatory system</keyword>
<dbReference type="Pfam" id="PF00512">
    <property type="entry name" value="HisKA"/>
    <property type="match status" value="1"/>
</dbReference>
<evidence type="ECO:0000256" key="7">
    <source>
        <dbReference type="ARBA" id="ARBA00022840"/>
    </source>
</evidence>
<reference evidence="12 13" key="1">
    <citation type="submission" date="2019-12" db="EMBL/GenBank/DDBJ databases">
        <title>Microbes associate with the intestines of laboratory mice.</title>
        <authorList>
            <person name="Navarre W."/>
            <person name="Wong E."/>
        </authorList>
    </citation>
    <scope>NUCLEOTIDE SEQUENCE [LARGE SCALE GENOMIC DNA]</scope>
    <source>
        <strain evidence="12 13">NM82_D38</strain>
    </source>
</reference>
<keyword evidence="3" id="KW-0597">Phosphoprotein</keyword>
<keyword evidence="4" id="KW-0808">Transferase</keyword>
<evidence type="ECO:0000256" key="1">
    <source>
        <dbReference type="ARBA" id="ARBA00000085"/>
    </source>
</evidence>
<dbReference type="InterPro" id="IPR036097">
    <property type="entry name" value="HisK_dim/P_sf"/>
</dbReference>
<evidence type="ECO:0000313" key="13">
    <source>
        <dbReference type="Proteomes" id="UP000472580"/>
    </source>
</evidence>
<comment type="caution">
    <text evidence="12">The sequence shown here is derived from an EMBL/GenBank/DDBJ whole genome shotgun (WGS) entry which is preliminary data.</text>
</comment>
<dbReference type="Gene3D" id="1.10.287.130">
    <property type="match status" value="1"/>
</dbReference>
<evidence type="ECO:0000256" key="10">
    <source>
        <dbReference type="SAM" id="SignalP"/>
    </source>
</evidence>
<evidence type="ECO:0000256" key="4">
    <source>
        <dbReference type="ARBA" id="ARBA00022679"/>
    </source>
</evidence>
<dbReference type="SUPFAM" id="SSF55874">
    <property type="entry name" value="ATPase domain of HSP90 chaperone/DNA topoisomerase II/histidine kinase"/>
    <property type="match status" value="1"/>
</dbReference>
<evidence type="ECO:0000256" key="6">
    <source>
        <dbReference type="ARBA" id="ARBA00022777"/>
    </source>
</evidence>
<keyword evidence="5" id="KW-0547">Nucleotide-binding</keyword>
<dbReference type="Pfam" id="PF12974">
    <property type="entry name" value="Phosphonate-bd"/>
    <property type="match status" value="1"/>
</dbReference>
<dbReference type="Pfam" id="PF02518">
    <property type="entry name" value="HATPase_c"/>
    <property type="match status" value="1"/>
</dbReference>
<comment type="catalytic activity">
    <reaction evidence="1">
        <text>ATP + protein L-histidine = ADP + protein N-phospho-L-histidine.</text>
        <dbReference type="EC" id="2.7.13.3"/>
    </reaction>
</comment>
<keyword evidence="7" id="KW-0067">ATP-binding</keyword>
<dbReference type="InterPro" id="IPR005467">
    <property type="entry name" value="His_kinase_dom"/>
</dbReference>
<dbReference type="CDD" id="cd00082">
    <property type="entry name" value="HisKA"/>
    <property type="match status" value="1"/>
</dbReference>
<keyword evidence="10" id="KW-0732">Signal</keyword>
<feature type="transmembrane region" description="Helical" evidence="9">
    <location>
        <begin position="314"/>
        <end position="333"/>
    </location>
</feature>
<protein>
    <recommendedName>
        <fullName evidence="2">histidine kinase</fullName>
        <ecNumber evidence="2">2.7.13.3</ecNumber>
    </recommendedName>
</protein>
<dbReference type="InterPro" id="IPR003594">
    <property type="entry name" value="HATPase_dom"/>
</dbReference>
<dbReference type="GO" id="GO:0005524">
    <property type="term" value="F:ATP binding"/>
    <property type="evidence" value="ECO:0007669"/>
    <property type="project" value="UniProtKB-KW"/>
</dbReference>
<organism evidence="12 13">
    <name type="scientific">Parasutterella muris</name>
    <dbReference type="NCBI Taxonomy" id="2565572"/>
    <lineage>
        <taxon>Bacteria</taxon>
        <taxon>Pseudomonadati</taxon>
        <taxon>Pseudomonadota</taxon>
        <taxon>Betaproteobacteria</taxon>
        <taxon>Burkholderiales</taxon>
        <taxon>Sutterellaceae</taxon>
        <taxon>Parasutterella</taxon>
    </lineage>
</organism>
<keyword evidence="9" id="KW-0812">Transmembrane</keyword>
<dbReference type="SMART" id="SM00387">
    <property type="entry name" value="HATPase_c"/>
    <property type="match status" value="1"/>
</dbReference>
<evidence type="ECO:0000256" key="9">
    <source>
        <dbReference type="SAM" id="Phobius"/>
    </source>
</evidence>
<evidence type="ECO:0000256" key="5">
    <source>
        <dbReference type="ARBA" id="ARBA00022741"/>
    </source>
</evidence>
<dbReference type="SMART" id="SM00388">
    <property type="entry name" value="HisKA"/>
    <property type="match status" value="1"/>
</dbReference>
<dbReference type="AlphaFoldDB" id="A0A6L6YIE3"/>
<dbReference type="EMBL" id="WSRP01000013">
    <property type="protein sequence ID" value="MVX56612.1"/>
    <property type="molecule type" value="Genomic_DNA"/>
</dbReference>
<dbReference type="GO" id="GO:0000155">
    <property type="term" value="F:phosphorelay sensor kinase activity"/>
    <property type="evidence" value="ECO:0007669"/>
    <property type="project" value="InterPro"/>
</dbReference>